<comment type="similarity">
    <text evidence="2">Belongs to the class-I pyridoxal-phosphate-dependent aminotransferase family.</text>
</comment>
<dbReference type="FunFam" id="3.40.640.10:FF:000053">
    <property type="entry name" value="Aminotransferase, class I"/>
    <property type="match status" value="1"/>
</dbReference>
<comment type="cofactor">
    <cofactor evidence="1">
        <name>pyridoxal 5'-phosphate</name>
        <dbReference type="ChEBI" id="CHEBI:597326"/>
    </cofactor>
</comment>
<dbReference type="EMBL" id="JAOPGA020000883">
    <property type="protein sequence ID" value="KAL0482674.1"/>
    <property type="molecule type" value="Genomic_DNA"/>
</dbReference>
<evidence type="ECO:0000256" key="5">
    <source>
        <dbReference type="ARBA" id="ARBA00022679"/>
    </source>
</evidence>
<dbReference type="PANTHER" id="PTHR42790:SF19">
    <property type="entry name" value="KYNURENINE_ALPHA-AMINOADIPATE AMINOTRANSFERASE, MITOCHONDRIAL"/>
    <property type="match status" value="1"/>
</dbReference>
<dbReference type="Pfam" id="PF00155">
    <property type="entry name" value="Aminotran_1_2"/>
    <property type="match status" value="1"/>
</dbReference>
<keyword evidence="4 8" id="KW-0032">Aminotransferase</keyword>
<dbReference type="Gene3D" id="3.40.640.10">
    <property type="entry name" value="Type I PLP-dependent aspartate aminotransferase-like (Major domain)"/>
    <property type="match status" value="1"/>
</dbReference>
<organism evidence="8 9">
    <name type="scientific">Acrasis kona</name>
    <dbReference type="NCBI Taxonomy" id="1008807"/>
    <lineage>
        <taxon>Eukaryota</taxon>
        <taxon>Discoba</taxon>
        <taxon>Heterolobosea</taxon>
        <taxon>Tetramitia</taxon>
        <taxon>Eutetramitia</taxon>
        <taxon>Acrasidae</taxon>
        <taxon>Acrasis</taxon>
    </lineage>
</organism>
<gene>
    <name evidence="8" type="ORF">AKO1_014379</name>
</gene>
<dbReference type="GO" id="GO:0030170">
    <property type="term" value="F:pyridoxal phosphate binding"/>
    <property type="evidence" value="ECO:0007669"/>
    <property type="project" value="InterPro"/>
</dbReference>
<evidence type="ECO:0000256" key="6">
    <source>
        <dbReference type="ARBA" id="ARBA00022898"/>
    </source>
</evidence>
<keyword evidence="9" id="KW-1185">Reference proteome</keyword>
<dbReference type="Proteomes" id="UP001431209">
    <property type="component" value="Unassembled WGS sequence"/>
</dbReference>
<proteinExistence type="inferred from homology"/>
<dbReference type="GO" id="GO:0008483">
    <property type="term" value="F:transaminase activity"/>
    <property type="evidence" value="ECO:0007669"/>
    <property type="project" value="UniProtKB-KW"/>
</dbReference>
<evidence type="ECO:0000313" key="9">
    <source>
        <dbReference type="Proteomes" id="UP001431209"/>
    </source>
</evidence>
<evidence type="ECO:0000256" key="4">
    <source>
        <dbReference type="ARBA" id="ARBA00022576"/>
    </source>
</evidence>
<dbReference type="SUPFAM" id="SSF53383">
    <property type="entry name" value="PLP-dependent transferases"/>
    <property type="match status" value="1"/>
</dbReference>
<accession>A0AAW2Z0A4</accession>
<evidence type="ECO:0000256" key="3">
    <source>
        <dbReference type="ARBA" id="ARBA00011738"/>
    </source>
</evidence>
<comment type="caution">
    <text evidence="8">The sequence shown here is derived from an EMBL/GenBank/DDBJ whole genome shotgun (WGS) entry which is preliminary data.</text>
</comment>
<evidence type="ECO:0000256" key="1">
    <source>
        <dbReference type="ARBA" id="ARBA00001933"/>
    </source>
</evidence>
<dbReference type="InterPro" id="IPR050859">
    <property type="entry name" value="Class-I_PLP-dep_aminotransf"/>
</dbReference>
<dbReference type="GO" id="GO:1901605">
    <property type="term" value="P:alpha-amino acid metabolic process"/>
    <property type="evidence" value="ECO:0007669"/>
    <property type="project" value="TreeGrafter"/>
</dbReference>
<dbReference type="FunFam" id="3.90.1150.10:FF:000166">
    <property type="entry name" value="Kynurenine/alpha-aminoadipate aminotransferase, mitochondrial"/>
    <property type="match status" value="1"/>
</dbReference>
<dbReference type="InterPro" id="IPR015421">
    <property type="entry name" value="PyrdxlP-dep_Trfase_major"/>
</dbReference>
<reference evidence="8 9" key="1">
    <citation type="submission" date="2024-03" db="EMBL/GenBank/DDBJ databases">
        <title>The Acrasis kona genome and developmental transcriptomes reveal deep origins of eukaryotic multicellular pathways.</title>
        <authorList>
            <person name="Sheikh S."/>
            <person name="Fu C.-J."/>
            <person name="Brown M.W."/>
            <person name="Baldauf S.L."/>
        </authorList>
    </citation>
    <scope>NUCLEOTIDE SEQUENCE [LARGE SCALE GENOMIC DNA]</scope>
    <source>
        <strain evidence="8 9">ATCC MYA-3509</strain>
    </source>
</reference>
<evidence type="ECO:0000313" key="8">
    <source>
        <dbReference type="EMBL" id="KAL0482674.1"/>
    </source>
</evidence>
<dbReference type="InterPro" id="IPR015424">
    <property type="entry name" value="PyrdxlP-dep_Trfase"/>
</dbReference>
<keyword evidence="6" id="KW-0663">Pyridoxal phosphate</keyword>
<protein>
    <submittedName>
        <fullName evidence="8">2-aminoadipate aminotransferase</fullName>
    </submittedName>
</protein>
<dbReference type="AlphaFoldDB" id="A0AAW2Z0A4"/>
<sequence length="420" mass="46894">MNYTKFFSKMSLLRQPSPIRSLAPLLKLPGMISLAGGLPNPLSFPFESCTFNLKDGSQISLDKAAMSIALQYSPSEGIADLYEVLKSHQIEKHSLVDRQDWNIIITSGSQDALTKAFEMLLDPGEDAVLVENPTYTGALAALHPLQPEMIEVPIDANGIIPEELERVITEYKGAKKIKFLYTIPTGQNPSGASLTVDRKKKILEIAEKFDFLVLEDDPYFYLNLVEKENINDKTDSDVTMLSMDGSGRVLRFDSLSKVLSSGIRIGWCTGPSPLIQRIHLHQQANSLHTSGLSQGVTAALLNEWGQDGLTQHVAKVQELYRKQRDMFVKSVEKHLKGYVEYSVPTAGMFLWMKLIGVEDSKSFIEEKAREKKVLMVPGQAFQPNDKPGPYVRASFSVEGQENMDLACERLAELLKENRKN</sequence>
<dbReference type="PANTHER" id="PTHR42790">
    <property type="entry name" value="AMINOTRANSFERASE"/>
    <property type="match status" value="1"/>
</dbReference>
<keyword evidence="5" id="KW-0808">Transferase</keyword>
<evidence type="ECO:0000256" key="2">
    <source>
        <dbReference type="ARBA" id="ARBA00007441"/>
    </source>
</evidence>
<name>A0AAW2Z0A4_9EUKA</name>
<dbReference type="InterPro" id="IPR004839">
    <property type="entry name" value="Aminotransferase_I/II_large"/>
</dbReference>
<feature type="domain" description="Aminotransferase class I/classII large" evidence="7">
    <location>
        <begin position="63"/>
        <end position="410"/>
    </location>
</feature>
<dbReference type="CDD" id="cd00609">
    <property type="entry name" value="AAT_like"/>
    <property type="match status" value="1"/>
</dbReference>
<comment type="subunit">
    <text evidence="3">Homodimer.</text>
</comment>
<evidence type="ECO:0000259" key="7">
    <source>
        <dbReference type="Pfam" id="PF00155"/>
    </source>
</evidence>